<comment type="caution">
    <text evidence="3">The sequence shown here is derived from an EMBL/GenBank/DDBJ whole genome shotgun (WGS) entry which is preliminary data.</text>
</comment>
<evidence type="ECO:0000313" key="3">
    <source>
        <dbReference type="EMBL" id="MEA5477281.1"/>
    </source>
</evidence>
<feature type="domain" description="CHAT" evidence="2">
    <location>
        <begin position="110"/>
        <end position="382"/>
    </location>
</feature>
<dbReference type="Proteomes" id="UP001301388">
    <property type="component" value="Unassembled WGS sequence"/>
</dbReference>
<accession>A0ABU5TG92</accession>
<dbReference type="Gene3D" id="1.25.40.10">
    <property type="entry name" value="Tetratricopeptide repeat domain"/>
    <property type="match status" value="2"/>
</dbReference>
<dbReference type="SUPFAM" id="SSF52540">
    <property type="entry name" value="P-loop containing nucleoside triphosphate hydrolases"/>
    <property type="match status" value="1"/>
</dbReference>
<dbReference type="InterPro" id="IPR011990">
    <property type="entry name" value="TPR-like_helical_dom_sf"/>
</dbReference>
<keyword evidence="4" id="KW-1185">Reference proteome</keyword>
<evidence type="ECO:0000259" key="2">
    <source>
        <dbReference type="Pfam" id="PF12770"/>
    </source>
</evidence>
<sequence>MPVITIREGQQTDSGFGATLSIEGRNYAIAINTPLISASDEAKWEWYFEQWLQLPTTGIATAAAVTESIRDYGESLFDQVFSDRRAFADYSRLRDDLGTLRFEIEGSNPEFQALHWEALRDRDLPRPLAVDCVMVRKSTLPTPVMAAVKDSPTLNLLMVTARPFKEDVAYRVVSRPLIEAIANSQLPVKIDLLRPATFESLSKHLEEKGAGHYHMIHFDCHGALLPYATCERVMLGGNGLTFKQRYGRNPLAPYQGVKAFVVLESDVDGEEDLVEATELAALLTGKRIPVCMLNACQSGKQLGSDAVADQGEDYRETSLGSRLMSAGMQMVVAMGYSVTVTAAKVMMAAVYEQIFNRKLLEDAVRLGRRELFNQKERQAYYDYQIPLEDWLLPVVYGSQQVNLNLREFTPQEEETYFESLGRAFQFTQPEYEFVGRDLDILRIEKALARHNMLLLQGMGGTGKTTLLNFLREWWEKTHFADGEKGEQIFYFGYNERAWTLEQILFELGQRLYDRFEMGRFQAMSQAAQVPKMVTLLRGAGHVLILDNLESVTGEPLAIPNTLPQAEQTKLRDFLKKLAGGKTRVIFGSRCGEDWLKAATFQQNVYGLRGLDQEARTLLAQRILARHVPQRVKAIEADPEFTRLMKVLAGYPLALEVVLPNLKTQSPSQILDALQAADFDLDSGSEDKTKSILKCVEYSHSNLSPDAQRLLICLAPFSSFINRDQIPNYTKELQKLEPFQDYDFANFDAAIQEAIHWGLLEGMDEANRLLTMQPIFPYFLKSKLASLDEATDKALQEGFKKLYQDLANFYHQLMESRDPHKRQIGILLCRLEYENLYNALQTCLANQESISIFFCLFQYFYVSNNDKQSALVLSKLVVQRQDAYPSEIRTGKIGMEVIWALGTLATCYFGVNNYLEARDIYRKIIELNLALKDVDEKQIKHTLSITYHKLGSVAEKLREYGEARQNHQQALNIFIEFGDRHSQAGQHHNLGSVALALGEYGEARQNYQQALAIYIEIAACYEQANTYQQLGVVAFVLDEYGEAQQNYQQALAIKIEFGDRHSQASTYHQLGNVALVFEKYGEAVHNFQQALAIYIEFGDRYSQFHTYHSLGMVALGLGEFSEAKNNFLQSLNILIEFKDEYKIQTFSMPYFHRIYQATQDDNLLQELSQILGITIEEIQQKLELT</sequence>
<dbReference type="InterPro" id="IPR019734">
    <property type="entry name" value="TPR_rpt"/>
</dbReference>
<feature type="repeat" description="TPR" evidence="1">
    <location>
        <begin position="1023"/>
        <end position="1056"/>
    </location>
</feature>
<name>A0ABU5TG92_9CYAN</name>
<dbReference type="Gene3D" id="3.40.50.300">
    <property type="entry name" value="P-loop containing nucleotide triphosphate hydrolases"/>
    <property type="match status" value="1"/>
</dbReference>
<dbReference type="PANTHER" id="PTHR10098">
    <property type="entry name" value="RAPSYN-RELATED"/>
    <property type="match status" value="1"/>
</dbReference>
<dbReference type="EMBL" id="JAYGIE010000021">
    <property type="protein sequence ID" value="MEA5477281.1"/>
    <property type="molecule type" value="Genomic_DNA"/>
</dbReference>
<proteinExistence type="predicted"/>
<dbReference type="PROSITE" id="PS50005">
    <property type="entry name" value="TPR"/>
    <property type="match status" value="3"/>
</dbReference>
<dbReference type="SUPFAM" id="SSF48452">
    <property type="entry name" value="TPR-like"/>
    <property type="match status" value="1"/>
</dbReference>
<protein>
    <submittedName>
        <fullName evidence="3">Tetratricopeptide repeat protein</fullName>
    </submittedName>
</protein>
<keyword evidence="1" id="KW-0802">TPR repeat</keyword>
<dbReference type="Pfam" id="PF12770">
    <property type="entry name" value="CHAT"/>
    <property type="match status" value="1"/>
</dbReference>
<organism evidence="3 4">
    <name type="scientific">Pseudanabaena galeata UHCC 0370</name>
    <dbReference type="NCBI Taxonomy" id="3110310"/>
    <lineage>
        <taxon>Bacteria</taxon>
        <taxon>Bacillati</taxon>
        <taxon>Cyanobacteriota</taxon>
        <taxon>Cyanophyceae</taxon>
        <taxon>Pseudanabaenales</taxon>
        <taxon>Pseudanabaenaceae</taxon>
        <taxon>Pseudanabaena</taxon>
    </lineage>
</organism>
<gene>
    <name evidence="3" type="ORF">VB774_06570</name>
</gene>
<feature type="repeat" description="TPR" evidence="1">
    <location>
        <begin position="983"/>
        <end position="1016"/>
    </location>
</feature>
<dbReference type="Pfam" id="PF13424">
    <property type="entry name" value="TPR_12"/>
    <property type="match status" value="2"/>
</dbReference>
<dbReference type="PRINTS" id="PR00364">
    <property type="entry name" value="DISEASERSIST"/>
</dbReference>
<evidence type="ECO:0000313" key="4">
    <source>
        <dbReference type="Proteomes" id="UP001301388"/>
    </source>
</evidence>
<dbReference type="SMART" id="SM00028">
    <property type="entry name" value="TPR"/>
    <property type="match status" value="6"/>
</dbReference>
<dbReference type="PANTHER" id="PTHR10098:SF108">
    <property type="entry name" value="TETRATRICOPEPTIDE REPEAT PROTEIN 28"/>
    <property type="match status" value="1"/>
</dbReference>
<reference evidence="3 4" key="1">
    <citation type="submission" date="2023-12" db="EMBL/GenBank/DDBJ databases">
        <title>Baltic Sea Cyanobacteria.</title>
        <authorList>
            <person name="Delbaje E."/>
            <person name="Fewer D.P."/>
            <person name="Shishido T.K."/>
        </authorList>
    </citation>
    <scope>NUCLEOTIDE SEQUENCE [LARGE SCALE GENOMIC DNA]</scope>
    <source>
        <strain evidence="3 4">UHCC 0370</strain>
    </source>
</reference>
<evidence type="ECO:0000256" key="1">
    <source>
        <dbReference type="PROSITE-ProRule" id="PRU00339"/>
    </source>
</evidence>
<dbReference type="InterPro" id="IPR027417">
    <property type="entry name" value="P-loop_NTPase"/>
</dbReference>
<dbReference type="RefSeq" id="WP_323260741.1">
    <property type="nucleotide sequence ID" value="NZ_JAYGIE010000021.1"/>
</dbReference>
<feature type="repeat" description="TPR" evidence="1">
    <location>
        <begin position="1063"/>
        <end position="1096"/>
    </location>
</feature>
<dbReference type="InterPro" id="IPR024983">
    <property type="entry name" value="CHAT_dom"/>
</dbReference>